<keyword evidence="5" id="KW-1185">Reference proteome</keyword>
<dbReference type="PANTHER" id="PTHR10799">
    <property type="entry name" value="SNF2/RAD54 HELICASE FAMILY"/>
    <property type="match status" value="1"/>
</dbReference>
<dbReference type="Gene3D" id="3.40.50.10810">
    <property type="entry name" value="Tandem AAA-ATPase domain"/>
    <property type="match status" value="1"/>
</dbReference>
<dbReference type="InterPro" id="IPR001650">
    <property type="entry name" value="Helicase_C-like"/>
</dbReference>
<evidence type="ECO:0000313" key="5">
    <source>
        <dbReference type="Proteomes" id="UP001056708"/>
    </source>
</evidence>
<keyword evidence="4" id="KW-0067">ATP-binding</keyword>
<name>A0ABY5ASI6_9CYAN</name>
<dbReference type="RefSeq" id="WP_252663225.1">
    <property type="nucleotide sequence ID" value="NZ_CP098611.1"/>
</dbReference>
<dbReference type="SMART" id="SM00490">
    <property type="entry name" value="HELICc"/>
    <property type="match status" value="1"/>
</dbReference>
<dbReference type="Pfam" id="PF00271">
    <property type="entry name" value="Helicase_C"/>
    <property type="match status" value="1"/>
</dbReference>
<keyword evidence="1" id="KW-0378">Hydrolase</keyword>
<keyword evidence="4" id="KW-0347">Helicase</keyword>
<sequence length="1047" mass="117279">MAVLHGSWLLDNNSFFLWGETWRRLAPDAIAPSEDIAEHPFALNPDDLHQYLRQQQLNLSPDCPSQIQRLQLPSQNDDSGLRPVYSAGPSLDEMSLSLQPWRVPGLELSPQQALTLLRQLPLTVAEADSGSGQRWLGPDLRLWQHLSRWSLDLLARGKFVPGVVLRADGRLEARWQLLLDSPRDSDRLYRFSQRFPEACRAVAPESDPTATAANPPSPQILIRSFLSAIVDCQVRHMCPPLEETPVPPFLKEWLTGLTGSQPHLNLSLKQAEPLASTLNAWLAPVESALLGQNQFRTALRLDPPGSGENTWSLEFLLQAVYDPSFTVPAATIWTHPVDRLSLEGHRINRPQETLLSGLGLASRLYPTLEGSLETSRPERCSLDAIQAYEFLKTVRWRLQETGLGVILPPSLESLDGPSGRMGLQVRVEAPKPGESLGLQGLLNFQWELSLGGKTISKAEFDHLTTQGSPLVDVDGEWVELRVADVRAAQEFFNTRQGDLALSLEDALRISMGDTQTLGKLPVVQFEASGVMQELMDTLTGKRHLEPLAAPSGFAGELRPYQSRGVGWLAFLERWGLGACLADDMGLGKTIQTIAFLQYLQEQGALNAPVLLVCPTSVLGNWEREVKKFGSSLSVQVHHGAKRAKGKRLHQVAKDHDLLITSYALVYRDLKTLQGINWRVLVLDEAQNIKNHQAKQSQAVRQLASEFRIALTGTPVENRLSELWSILDFLNPGYLGNSGFFKRRFAIPIERYGDTDSLKTLRSLVQPFILRRLKTDKDIIQDLPEKQEMTEFCPLTPKQAERYQALVQDSLGAIDAADGIQRRGLVLGLLTQLKQVCNHPQLLGLKTQKNKQDILKRMTQDSGKMQRLEELLDELIAEGDRALIFTQFSEWGKVLKTHLERRLGSDVLFLYGATRKHQREEMVERFQEDPQGPRVFILSLKAGGTGLNLTRANHVFHVDRWWNPAVENQATDRVFRIGQTRNVQVHKFVSQGTLEEKIHDLIESKQALAEQVVSSGESWLADLDTDHLRNLLLLDRTAIVEEDSGSNV</sequence>
<evidence type="ECO:0000313" key="4">
    <source>
        <dbReference type="EMBL" id="USR91194.1"/>
    </source>
</evidence>
<dbReference type="SUPFAM" id="SSF52540">
    <property type="entry name" value="P-loop containing nucleoside triphosphate hydrolases"/>
    <property type="match status" value="2"/>
</dbReference>
<dbReference type="InterPro" id="IPR014001">
    <property type="entry name" value="Helicase_ATP-bd"/>
</dbReference>
<keyword evidence="4" id="KW-0547">Nucleotide-binding</keyword>
<feature type="domain" description="Helicase C-terminal" evidence="3">
    <location>
        <begin position="866"/>
        <end position="1023"/>
    </location>
</feature>
<dbReference type="InterPro" id="IPR049730">
    <property type="entry name" value="SNF2/RAD54-like_C"/>
</dbReference>
<dbReference type="PROSITE" id="PS51194">
    <property type="entry name" value="HELICASE_CTER"/>
    <property type="match status" value="1"/>
</dbReference>
<gene>
    <name evidence="4" type="ORF">NEA10_00155</name>
</gene>
<feature type="domain" description="Helicase ATP-binding" evidence="2">
    <location>
        <begin position="569"/>
        <end position="732"/>
    </location>
</feature>
<protein>
    <submittedName>
        <fullName evidence="4">DEAD/DEAH box helicase</fullName>
    </submittedName>
</protein>
<reference evidence="4" key="1">
    <citation type="submission" date="2022-06" db="EMBL/GenBank/DDBJ databases">
        <title>Genome sequence of Phormidium yuhuli AB48 isolated from an industrial photobioreactor environment.</title>
        <authorList>
            <person name="Qiu Y."/>
            <person name="Noonan A.J.C."/>
            <person name="Dofher K."/>
            <person name="Koch M."/>
            <person name="Kieft B."/>
            <person name="Lin X."/>
            <person name="Ziels R.M."/>
            <person name="Hallam S.J."/>
        </authorList>
    </citation>
    <scope>NUCLEOTIDE SEQUENCE</scope>
    <source>
        <strain evidence="4">AB48</strain>
    </source>
</reference>
<evidence type="ECO:0000256" key="1">
    <source>
        <dbReference type="ARBA" id="ARBA00022801"/>
    </source>
</evidence>
<organism evidence="4 5">
    <name type="scientific">Phormidium yuhuli AB48</name>
    <dbReference type="NCBI Taxonomy" id="2940671"/>
    <lineage>
        <taxon>Bacteria</taxon>
        <taxon>Bacillati</taxon>
        <taxon>Cyanobacteriota</taxon>
        <taxon>Cyanophyceae</taxon>
        <taxon>Oscillatoriophycideae</taxon>
        <taxon>Oscillatoriales</taxon>
        <taxon>Oscillatoriaceae</taxon>
        <taxon>Phormidium</taxon>
        <taxon>Phormidium yuhuli</taxon>
    </lineage>
</organism>
<dbReference type="SMART" id="SM00487">
    <property type="entry name" value="DEXDc"/>
    <property type="match status" value="1"/>
</dbReference>
<dbReference type="InterPro" id="IPR000330">
    <property type="entry name" value="SNF2_N"/>
</dbReference>
<dbReference type="Pfam" id="PF00176">
    <property type="entry name" value="SNF2-rel_dom"/>
    <property type="match status" value="1"/>
</dbReference>
<dbReference type="Pfam" id="PF12419">
    <property type="entry name" value="DUF3670"/>
    <property type="match status" value="1"/>
</dbReference>
<dbReference type="Gene3D" id="3.40.50.300">
    <property type="entry name" value="P-loop containing nucleotide triphosphate hydrolases"/>
    <property type="match status" value="1"/>
</dbReference>
<accession>A0ABY5ASI6</accession>
<dbReference type="Proteomes" id="UP001056708">
    <property type="component" value="Chromosome"/>
</dbReference>
<dbReference type="EMBL" id="CP098611">
    <property type="protein sequence ID" value="USR91194.1"/>
    <property type="molecule type" value="Genomic_DNA"/>
</dbReference>
<dbReference type="CDD" id="cd18793">
    <property type="entry name" value="SF2_C_SNF"/>
    <property type="match status" value="1"/>
</dbReference>
<dbReference type="GO" id="GO:0004386">
    <property type="term" value="F:helicase activity"/>
    <property type="evidence" value="ECO:0007669"/>
    <property type="project" value="UniProtKB-KW"/>
</dbReference>
<dbReference type="InterPro" id="IPR038718">
    <property type="entry name" value="SNF2-like_sf"/>
</dbReference>
<evidence type="ECO:0000259" key="2">
    <source>
        <dbReference type="PROSITE" id="PS51192"/>
    </source>
</evidence>
<dbReference type="InterPro" id="IPR027417">
    <property type="entry name" value="P-loop_NTPase"/>
</dbReference>
<dbReference type="InterPro" id="IPR022138">
    <property type="entry name" value="DUF3670"/>
</dbReference>
<proteinExistence type="predicted"/>
<evidence type="ECO:0000259" key="3">
    <source>
        <dbReference type="PROSITE" id="PS51194"/>
    </source>
</evidence>
<dbReference type="CDD" id="cd18012">
    <property type="entry name" value="DEXQc_arch_SWI2_SNF2"/>
    <property type="match status" value="1"/>
</dbReference>
<dbReference type="PROSITE" id="PS51192">
    <property type="entry name" value="HELICASE_ATP_BIND_1"/>
    <property type="match status" value="1"/>
</dbReference>